<dbReference type="AlphaFoldDB" id="A0A832SXU5"/>
<proteinExistence type="predicted"/>
<feature type="non-terminal residue" evidence="1">
    <location>
        <position position="1"/>
    </location>
</feature>
<dbReference type="PANTHER" id="PTHR34237">
    <property type="entry name" value="PAREP8-RELATED"/>
    <property type="match status" value="1"/>
</dbReference>
<sequence length="60" mass="7263">DYAVIIEALYEESGDVEIVMEFRMAEALHANFYHNYMRRKSFELHREAVLKLVEKLKRFL</sequence>
<evidence type="ECO:0000313" key="1">
    <source>
        <dbReference type="EMBL" id="HII47971.1"/>
    </source>
</evidence>
<dbReference type="Gene3D" id="1.20.120.330">
    <property type="entry name" value="Nucleotidyltransferases domain 2"/>
    <property type="match status" value="1"/>
</dbReference>
<organism evidence="1 2">
    <name type="scientific">Pyrobaculum aerophilum</name>
    <dbReference type="NCBI Taxonomy" id="13773"/>
    <lineage>
        <taxon>Archaea</taxon>
        <taxon>Thermoproteota</taxon>
        <taxon>Thermoprotei</taxon>
        <taxon>Thermoproteales</taxon>
        <taxon>Thermoproteaceae</taxon>
        <taxon>Pyrobaculum</taxon>
    </lineage>
</organism>
<gene>
    <name evidence="1" type="ORF">HA333_11210</name>
</gene>
<comment type="caution">
    <text evidence="1">The sequence shown here is derived from an EMBL/GenBank/DDBJ whole genome shotgun (WGS) entry which is preliminary data.</text>
</comment>
<name>A0A832SXU5_9CREN</name>
<dbReference type="RefSeq" id="WP_281071068.1">
    <property type="nucleotide sequence ID" value="NZ_DUJP01000037.1"/>
</dbReference>
<evidence type="ECO:0000313" key="2">
    <source>
        <dbReference type="Proteomes" id="UP000651120"/>
    </source>
</evidence>
<dbReference type="Pfam" id="PF05942">
    <property type="entry name" value="PaREP1"/>
    <property type="match status" value="1"/>
</dbReference>
<dbReference type="PANTHER" id="PTHR34237:SF1">
    <property type="entry name" value="PAREP8"/>
    <property type="match status" value="1"/>
</dbReference>
<protein>
    <submittedName>
        <fullName evidence="1">Uncharacterized protein</fullName>
    </submittedName>
</protein>
<dbReference type="InterPro" id="IPR010268">
    <property type="entry name" value="PaREP1"/>
</dbReference>
<accession>A0A832SXU5</accession>
<reference evidence="1" key="1">
    <citation type="journal article" date="2020" name="bioRxiv">
        <title>A rank-normalized archaeal taxonomy based on genome phylogeny resolves widespread incomplete and uneven classifications.</title>
        <authorList>
            <person name="Rinke C."/>
            <person name="Chuvochina M."/>
            <person name="Mussig A.J."/>
            <person name="Chaumeil P.-A."/>
            <person name="Waite D.W."/>
            <person name="Whitman W.B."/>
            <person name="Parks D.H."/>
            <person name="Hugenholtz P."/>
        </authorList>
    </citation>
    <scope>NUCLEOTIDE SEQUENCE</scope>
    <source>
        <strain evidence="1">UBA8839</strain>
    </source>
</reference>
<dbReference type="EMBL" id="DUJP01000037">
    <property type="protein sequence ID" value="HII47971.1"/>
    <property type="molecule type" value="Genomic_DNA"/>
</dbReference>
<dbReference type="Proteomes" id="UP000651120">
    <property type="component" value="Unassembled WGS sequence"/>
</dbReference>